<keyword evidence="3" id="KW-1185">Reference proteome</keyword>
<comment type="caution">
    <text evidence="2">The sequence shown here is derived from an EMBL/GenBank/DDBJ whole genome shotgun (WGS) entry which is preliminary data.</text>
</comment>
<feature type="signal peptide" evidence="1">
    <location>
        <begin position="1"/>
        <end position="20"/>
    </location>
</feature>
<dbReference type="AlphaFoldDB" id="A0A9X0L336"/>
<evidence type="ECO:0008006" key="4">
    <source>
        <dbReference type="Google" id="ProtNLM"/>
    </source>
</evidence>
<dbReference type="PROSITE" id="PS51257">
    <property type="entry name" value="PROKAR_LIPOPROTEIN"/>
    <property type="match status" value="1"/>
</dbReference>
<accession>A0A9X0L336</accession>
<dbReference type="OrthoDB" id="1114031at2"/>
<evidence type="ECO:0000313" key="3">
    <source>
        <dbReference type="Proteomes" id="UP000054223"/>
    </source>
</evidence>
<proteinExistence type="predicted"/>
<name>A0A9X0L336_SOLP1</name>
<keyword evidence="1" id="KW-0732">Signal</keyword>
<evidence type="ECO:0000256" key="1">
    <source>
        <dbReference type="SAM" id="SignalP"/>
    </source>
</evidence>
<evidence type="ECO:0000313" key="2">
    <source>
        <dbReference type="EMBL" id="KUG06113.1"/>
    </source>
</evidence>
<gene>
    <name evidence="2" type="ORF">ASU33_01735</name>
</gene>
<organism evidence="2 3">
    <name type="scientific">Solirubrum puertoriconensis</name>
    <dbReference type="NCBI Taxonomy" id="1751427"/>
    <lineage>
        <taxon>Bacteria</taxon>
        <taxon>Pseudomonadati</taxon>
        <taxon>Bacteroidota</taxon>
        <taxon>Cytophagia</taxon>
        <taxon>Cytophagales</taxon>
    </lineage>
</organism>
<protein>
    <recommendedName>
        <fullName evidence="4">Lipoprotein</fullName>
    </recommendedName>
</protein>
<sequence length="281" mass="29737">MKRNAYRTGFAMLVSTGLMAGFSSCSKDNLGVATTTSAEDQADAEGSDAATLEYIDANAPADVNQAGAGTWASADDQRSVCGTCVTRTYNAATRTLTLTFDAAGCVGRDGRVRRGQIVAVFSGQHRQPGSSVVVTLVNYSVNGNPHQGTRTLTYTGNSVYTLKVQDASITTPTGTASWSSERTYTQTAGQSTRTLLDDEFSVTGSVSGTNRKGVSFTATIQQPLKKVFQRGCARFFTAGTVEIKTSKEQTLLLNYDPAGTAACDNIASVTINGRTRTIQLR</sequence>
<feature type="chain" id="PRO_5040913625" description="Lipoprotein" evidence="1">
    <location>
        <begin position="21"/>
        <end position="281"/>
    </location>
</feature>
<dbReference type="EMBL" id="LNAL01000008">
    <property type="protein sequence ID" value="KUG06113.1"/>
    <property type="molecule type" value="Genomic_DNA"/>
</dbReference>
<reference evidence="2 3" key="1">
    <citation type="submission" date="2015-11" db="EMBL/GenBank/DDBJ databases">
        <title>Solirubrum puertoriconensis gen. nov. an environmental bacteria isolated in Puerto Rico.</title>
        <authorList>
            <person name="Cuebas-Irizarry M.F."/>
            <person name="Montalvo-Rodriguez R."/>
        </authorList>
    </citation>
    <scope>NUCLEOTIDE SEQUENCE [LARGE SCALE GENOMIC DNA]</scope>
    <source>
        <strain evidence="2 3">MC1A</strain>
    </source>
</reference>
<dbReference type="RefSeq" id="WP_059071808.1">
    <property type="nucleotide sequence ID" value="NZ_LNAL01000008.1"/>
</dbReference>
<dbReference type="Proteomes" id="UP000054223">
    <property type="component" value="Unassembled WGS sequence"/>
</dbReference>